<proteinExistence type="predicted"/>
<comment type="caution">
    <text evidence="2">The sequence shown here is derived from an EMBL/GenBank/DDBJ whole genome shotgun (WGS) entry which is preliminary data.</text>
</comment>
<dbReference type="PANTHER" id="PTHR47099">
    <property type="entry name" value="METHYLCOBAMIDE:COM METHYLTRANSFERASE MTBA"/>
    <property type="match status" value="1"/>
</dbReference>
<dbReference type="AlphaFoldDB" id="X0UDD0"/>
<reference evidence="2" key="1">
    <citation type="journal article" date="2014" name="Front. Microbiol.">
        <title>High frequency of phylogenetically diverse reductive dehalogenase-homologous genes in deep subseafloor sedimentary metagenomes.</title>
        <authorList>
            <person name="Kawai M."/>
            <person name="Futagami T."/>
            <person name="Toyoda A."/>
            <person name="Takaki Y."/>
            <person name="Nishi S."/>
            <person name="Hori S."/>
            <person name="Arai W."/>
            <person name="Tsubouchi T."/>
            <person name="Morono Y."/>
            <person name="Uchiyama I."/>
            <person name="Ito T."/>
            <person name="Fujiyama A."/>
            <person name="Inagaki F."/>
            <person name="Takami H."/>
        </authorList>
    </citation>
    <scope>NUCLEOTIDE SEQUENCE</scope>
    <source>
        <strain evidence="2">Expedition CK06-06</strain>
    </source>
</reference>
<dbReference type="GO" id="GO:0006779">
    <property type="term" value="P:porphyrin-containing compound biosynthetic process"/>
    <property type="evidence" value="ECO:0007669"/>
    <property type="project" value="InterPro"/>
</dbReference>
<evidence type="ECO:0000259" key="1">
    <source>
        <dbReference type="Pfam" id="PF01208"/>
    </source>
</evidence>
<dbReference type="EMBL" id="BARS01017634">
    <property type="protein sequence ID" value="GAF86455.1"/>
    <property type="molecule type" value="Genomic_DNA"/>
</dbReference>
<gene>
    <name evidence="2" type="ORF">S01H1_28817</name>
</gene>
<dbReference type="InterPro" id="IPR000257">
    <property type="entry name" value="Uroporphyrinogen_deCOase"/>
</dbReference>
<dbReference type="InterPro" id="IPR052024">
    <property type="entry name" value="Methanogen_methyltrans"/>
</dbReference>
<feature type="domain" description="Uroporphyrinogen decarboxylase (URO-D)" evidence="1">
    <location>
        <begin position="90"/>
        <end position="251"/>
    </location>
</feature>
<dbReference type="Gene3D" id="3.20.20.210">
    <property type="match status" value="1"/>
</dbReference>
<accession>X0UDD0</accession>
<organism evidence="2">
    <name type="scientific">marine sediment metagenome</name>
    <dbReference type="NCBI Taxonomy" id="412755"/>
    <lineage>
        <taxon>unclassified sequences</taxon>
        <taxon>metagenomes</taxon>
        <taxon>ecological metagenomes</taxon>
    </lineage>
</organism>
<dbReference type="GO" id="GO:0004853">
    <property type="term" value="F:uroporphyrinogen decarboxylase activity"/>
    <property type="evidence" value="ECO:0007669"/>
    <property type="project" value="InterPro"/>
</dbReference>
<sequence length="263" mass="29535">MSELTSAQRVMRVLRNQQPDRIPHFEWIIDRRVRQAICPGCSMEEFTVRMDLDAILTGPDFEKEQVGPRQYRNEWGMIVEDTGEEHTFPVEGPIRSLEDLHNYEPPDPHAPGRYESLKRLVNRYKGKLAVGVHLNDVFSIPRNLAGYEGILIALAAEPELVRRLVDLSVEINIEMAKEVARCGADFVFTGDDYASTEGPLMSPKSFRELFYPGLKRVVAGFHEAGLPVIKHSDGNIIPLLDMILDSGIDCLDPIDPIAGLDIG</sequence>
<dbReference type="PANTHER" id="PTHR47099:SF1">
    <property type="entry name" value="METHYLCOBAMIDE:COM METHYLTRANSFERASE MTBA"/>
    <property type="match status" value="1"/>
</dbReference>
<feature type="non-terminal residue" evidence="2">
    <location>
        <position position="263"/>
    </location>
</feature>
<dbReference type="SUPFAM" id="SSF51726">
    <property type="entry name" value="UROD/MetE-like"/>
    <property type="match status" value="1"/>
</dbReference>
<protein>
    <recommendedName>
        <fullName evidence="1">Uroporphyrinogen decarboxylase (URO-D) domain-containing protein</fullName>
    </recommendedName>
</protein>
<evidence type="ECO:0000313" key="2">
    <source>
        <dbReference type="EMBL" id="GAF86455.1"/>
    </source>
</evidence>
<name>X0UDD0_9ZZZZ</name>
<dbReference type="Pfam" id="PF01208">
    <property type="entry name" value="URO-D"/>
    <property type="match status" value="1"/>
</dbReference>
<dbReference type="InterPro" id="IPR038071">
    <property type="entry name" value="UROD/MetE-like_sf"/>
</dbReference>